<dbReference type="AlphaFoldDB" id="A0A2U8VP79"/>
<feature type="compositionally biased region" description="Polar residues" evidence="1">
    <location>
        <begin position="128"/>
        <end position="143"/>
    </location>
</feature>
<dbReference type="EMBL" id="CP029551">
    <property type="protein sequence ID" value="AWN35186.1"/>
    <property type="molecule type" value="Genomic_DNA"/>
</dbReference>
<keyword evidence="3" id="KW-1185">Reference proteome</keyword>
<dbReference type="KEGG" id="meti:DK427_05055"/>
<sequence length="228" mass="25184">MKADIIEEIRAACRECKSYGNGEGHFGNEWHERLLELLHPSYKVRLLIADDPDRLAIVIRMSGVKTTKASRKNASLICVAVTARPQDTPQRKLCSSWAEILNEAYAKGISLEEFVEWVKSRNKRRTDANTASTPTEPRSVTENKIQPKLRLTGVDGRRDEILSLPSSVHAELLDAMRAPCAQSERVERMAMSLLTLAEELKTAEKASAPLTSTAAPEASAATEEVVDA</sequence>
<accession>A0A2U8VP79</accession>
<protein>
    <submittedName>
        <fullName evidence="2">Uncharacterized protein</fullName>
    </submittedName>
</protein>
<gene>
    <name evidence="2" type="ORF">DK427_05055</name>
</gene>
<evidence type="ECO:0000313" key="3">
    <source>
        <dbReference type="Proteomes" id="UP000246058"/>
    </source>
</evidence>
<proteinExistence type="predicted"/>
<reference evidence="2 3" key="1">
    <citation type="submission" date="2018-05" db="EMBL/GenBank/DDBJ databases">
        <title>Complete Genome Sequence of Methylobacterium sp. 17Sr1-43.</title>
        <authorList>
            <person name="Srinivasan S."/>
        </authorList>
    </citation>
    <scope>NUCLEOTIDE SEQUENCE [LARGE SCALE GENOMIC DNA]</scope>
    <source>
        <strain evidence="2 3">17Sr1-43</strain>
    </source>
</reference>
<dbReference type="Proteomes" id="UP000246058">
    <property type="component" value="Chromosome"/>
</dbReference>
<evidence type="ECO:0000256" key="1">
    <source>
        <dbReference type="SAM" id="MobiDB-lite"/>
    </source>
</evidence>
<evidence type="ECO:0000313" key="2">
    <source>
        <dbReference type="EMBL" id="AWN35186.1"/>
    </source>
</evidence>
<feature type="region of interest" description="Disordered" evidence="1">
    <location>
        <begin position="122"/>
        <end position="143"/>
    </location>
</feature>
<organism evidence="2 3">
    <name type="scientific">Methylobacterium radiodurans</name>
    <dbReference type="NCBI Taxonomy" id="2202828"/>
    <lineage>
        <taxon>Bacteria</taxon>
        <taxon>Pseudomonadati</taxon>
        <taxon>Pseudomonadota</taxon>
        <taxon>Alphaproteobacteria</taxon>
        <taxon>Hyphomicrobiales</taxon>
        <taxon>Methylobacteriaceae</taxon>
        <taxon>Methylobacterium</taxon>
    </lineage>
</organism>
<name>A0A2U8VP79_9HYPH</name>
<feature type="region of interest" description="Disordered" evidence="1">
    <location>
        <begin position="205"/>
        <end position="228"/>
    </location>
</feature>